<dbReference type="PROSITE" id="PS51892">
    <property type="entry name" value="SUBTILASE"/>
    <property type="match status" value="1"/>
</dbReference>
<reference evidence="7 8" key="1">
    <citation type="submission" date="2021-04" db="EMBL/GenBank/DDBJ databases">
        <authorList>
            <person name="Rodrigo-Torres L."/>
            <person name="Arahal R. D."/>
            <person name="Lucena T."/>
        </authorList>
    </citation>
    <scope>NUCLEOTIDE SEQUENCE [LARGE SCALE GENOMIC DNA]</scope>
    <source>
        <strain evidence="7 8">CECT 30171</strain>
    </source>
</reference>
<dbReference type="InterPro" id="IPR036852">
    <property type="entry name" value="Peptidase_S8/S53_dom_sf"/>
</dbReference>
<dbReference type="InterPro" id="IPR015500">
    <property type="entry name" value="Peptidase_S8_subtilisin-rel"/>
</dbReference>
<dbReference type="NCBIfam" id="TIGR02601">
    <property type="entry name" value="autotrns_rpt"/>
    <property type="match status" value="1"/>
</dbReference>
<evidence type="ECO:0000256" key="1">
    <source>
        <dbReference type="ARBA" id="ARBA00022670"/>
    </source>
</evidence>
<evidence type="ECO:0000313" key="8">
    <source>
        <dbReference type="Proteomes" id="UP000680116"/>
    </source>
</evidence>
<dbReference type="InterPro" id="IPR023828">
    <property type="entry name" value="Peptidase_S8_Ser-AS"/>
</dbReference>
<evidence type="ECO:0000256" key="4">
    <source>
        <dbReference type="ARBA" id="ARBA00022825"/>
    </source>
</evidence>
<dbReference type="PROSITE" id="PS51208">
    <property type="entry name" value="AUTOTRANSPORTER"/>
    <property type="match status" value="1"/>
</dbReference>
<dbReference type="PANTHER" id="PTHR42884:SF14">
    <property type="entry name" value="NEUROENDOCRINE CONVERTASE 1"/>
    <property type="match status" value="1"/>
</dbReference>
<evidence type="ECO:0000313" key="7">
    <source>
        <dbReference type="EMBL" id="CAG4971954.1"/>
    </source>
</evidence>
<organism evidence="7 8">
    <name type="scientific">Novilysobacter luteus</name>
    <dbReference type="NCBI Taxonomy" id="2822368"/>
    <lineage>
        <taxon>Bacteria</taxon>
        <taxon>Pseudomonadati</taxon>
        <taxon>Pseudomonadota</taxon>
        <taxon>Gammaproteobacteria</taxon>
        <taxon>Lysobacterales</taxon>
        <taxon>Lysobacteraceae</taxon>
        <taxon>Novilysobacter</taxon>
    </lineage>
</organism>
<keyword evidence="2" id="KW-0732">Signal</keyword>
<dbReference type="PROSITE" id="PS00138">
    <property type="entry name" value="SUBTILASE_SER"/>
    <property type="match status" value="1"/>
</dbReference>
<dbReference type="SMART" id="SM00869">
    <property type="entry name" value="Autotransporter"/>
    <property type="match status" value="1"/>
</dbReference>
<gene>
    <name evidence="7" type="ORF">LYB30171_01091</name>
</gene>
<dbReference type="SUPFAM" id="SSF52743">
    <property type="entry name" value="Subtilisin-like"/>
    <property type="match status" value="1"/>
</dbReference>
<dbReference type="Pfam" id="PF12951">
    <property type="entry name" value="PATR"/>
    <property type="match status" value="1"/>
</dbReference>
<dbReference type="EMBL" id="OU015430">
    <property type="protein sequence ID" value="CAG4971954.1"/>
    <property type="molecule type" value="Genomic_DNA"/>
</dbReference>
<dbReference type="PRINTS" id="PR00723">
    <property type="entry name" value="SUBTILISIN"/>
</dbReference>
<name>A0ABN7R282_9GAMM</name>
<feature type="active site" description="Charge relay system" evidence="5">
    <location>
        <position position="123"/>
    </location>
</feature>
<dbReference type="Pfam" id="PF00082">
    <property type="entry name" value="Peptidase_S8"/>
    <property type="match status" value="1"/>
</dbReference>
<dbReference type="PROSITE" id="PS51257">
    <property type="entry name" value="PROKAR_LIPOPROTEIN"/>
    <property type="match status" value="1"/>
</dbReference>
<sequence length="943" mass="97813">MDLHRNALAHACRVALGSIGLVVLAGCGGGGGSDTVVRPDPPPAAPPADPVVYDPNPAFSKHLTVTNTQAAHAAGFTGEGVRIGVIDSGVNRNHPALSPRVVYNETYLDPNRNNLSVDDVVGHGTAVAQVMAGTAFGEWPGGIAPGAEILSARIISDTPPVDDGSGEGNEVDGALGLLQVHQDLVAQGMRIMNNSWGGLYWTNPNATAPIAEEYRPFIRDHDGLVVFSTGNSGFDDPSSMAALPSQLGPNGSTPAADLERGWIAVAAVNADAPDELAIYSNACGVAKDYCMVAPGNVVTTGTDDAPDDPSYWNWQGTSFSGPLVSGAAALVWEAFPYFNNDLVRQTLLGTATDIGAAGVDDIFGHGLLNVGAAVQGPGRLDWGQVVANFNGGASFWDNDISGAGGITKRGSGELVLTGNNSYSGDTRVESGILSALSHLPGNAVVGADGGLALEGSSVLGNLSNDGVVFMYGGDSEGLTHTVGGDFRQGAGGVFAFDVGSRMQVAGSAQIDGDALVAGVTEGYVYSSSETFLTAAGGITGQFDNLLAGEGVFLEADLAYTANAVSLEIQRLDVNATAQAFGLSAAAVGSALRVENAFRLIDGSAVRLSGDPMVGGFIEGASALQRTATVAGAEQSLASLSGELHAADTAFAMMAIEGGRHALESRLDTLERTGVAGGWAQRLDGERSMWSHTRLDSNGWMIGHDRWFGPNLMVGAAFGQSDGQGAHTLRGDRERNRQIEGQFYAAWEDGGNYVLGRMALGSIDRRLQRDILLGSRHYGVGTDYDNRYTTLGVQAGHRFQFGGATLTPYLGTQAIRLERDGFSEQGAAGFGLSSAGSTLDATQALAGARFERGWWLGAARLSMQGRLEWQHTLSQSGSAIDARFTGLDVWSPIAGSGLEDDATVFGLGLGLALPDAGRFGFDIDTRHVGGRSYTGAFANWTVGF</sequence>
<evidence type="ECO:0000256" key="5">
    <source>
        <dbReference type="PROSITE-ProRule" id="PRU01240"/>
    </source>
</evidence>
<dbReference type="InterPro" id="IPR023827">
    <property type="entry name" value="Peptidase_S8_Asp-AS"/>
</dbReference>
<evidence type="ECO:0000256" key="2">
    <source>
        <dbReference type="ARBA" id="ARBA00022729"/>
    </source>
</evidence>
<proteinExistence type="inferred from homology"/>
<dbReference type="InterPro" id="IPR013425">
    <property type="entry name" value="Autotrns_rpt"/>
</dbReference>
<protein>
    <submittedName>
        <fullName evidence="7">Extracellular serine protease</fullName>
        <ecNumber evidence="7">3.4.21.-</ecNumber>
    </submittedName>
</protein>
<feature type="domain" description="Autotransporter" evidence="6">
    <location>
        <begin position="671"/>
        <end position="943"/>
    </location>
</feature>
<dbReference type="CDD" id="cd04848">
    <property type="entry name" value="Peptidases_S8_Autotransporter_serine_protease_like"/>
    <property type="match status" value="1"/>
</dbReference>
<keyword evidence="4 5" id="KW-0720">Serine protease</keyword>
<dbReference type="RefSeq" id="WP_215220019.1">
    <property type="nucleotide sequence ID" value="NZ_OU015430.1"/>
</dbReference>
<evidence type="ECO:0000256" key="3">
    <source>
        <dbReference type="ARBA" id="ARBA00022801"/>
    </source>
</evidence>
<keyword evidence="1 5" id="KW-0645">Protease</keyword>
<evidence type="ECO:0000259" key="6">
    <source>
        <dbReference type="PROSITE" id="PS51208"/>
    </source>
</evidence>
<dbReference type="GO" id="GO:0006508">
    <property type="term" value="P:proteolysis"/>
    <property type="evidence" value="ECO:0007669"/>
    <property type="project" value="UniProtKB-KW"/>
</dbReference>
<dbReference type="InterPro" id="IPR000209">
    <property type="entry name" value="Peptidase_S8/S53_dom"/>
</dbReference>
<dbReference type="PANTHER" id="PTHR42884">
    <property type="entry name" value="PROPROTEIN CONVERTASE SUBTILISIN/KEXIN-RELATED"/>
    <property type="match status" value="1"/>
</dbReference>
<dbReference type="InterPro" id="IPR005546">
    <property type="entry name" value="Autotransporte_beta"/>
</dbReference>
<feature type="active site" description="Charge relay system" evidence="5">
    <location>
        <position position="318"/>
    </location>
</feature>
<dbReference type="InterPro" id="IPR036709">
    <property type="entry name" value="Autotransporte_beta_dom_sf"/>
</dbReference>
<dbReference type="Proteomes" id="UP000680116">
    <property type="component" value="Chromosome"/>
</dbReference>
<keyword evidence="8" id="KW-1185">Reference proteome</keyword>
<dbReference type="GO" id="GO:0008233">
    <property type="term" value="F:peptidase activity"/>
    <property type="evidence" value="ECO:0007669"/>
    <property type="project" value="UniProtKB-KW"/>
</dbReference>
<dbReference type="SUPFAM" id="SSF103515">
    <property type="entry name" value="Autotransporter"/>
    <property type="match status" value="1"/>
</dbReference>
<dbReference type="Gene3D" id="3.40.50.200">
    <property type="entry name" value="Peptidase S8/S53 domain"/>
    <property type="match status" value="1"/>
</dbReference>
<dbReference type="Gene3D" id="2.40.128.130">
    <property type="entry name" value="Autotransporter beta-domain"/>
    <property type="match status" value="1"/>
</dbReference>
<accession>A0ABN7R282</accession>
<dbReference type="Pfam" id="PF03797">
    <property type="entry name" value="Autotransporter"/>
    <property type="match status" value="1"/>
</dbReference>
<dbReference type="InterPro" id="IPR034061">
    <property type="entry name" value="Peptidases_S8_Autotransporter"/>
</dbReference>
<dbReference type="PROSITE" id="PS00136">
    <property type="entry name" value="SUBTILASE_ASP"/>
    <property type="match status" value="1"/>
</dbReference>
<dbReference type="EC" id="3.4.21.-" evidence="7"/>
<keyword evidence="3 5" id="KW-0378">Hydrolase</keyword>
<feature type="active site" description="Charge relay system" evidence="5">
    <location>
        <position position="87"/>
    </location>
</feature>
<comment type="similarity">
    <text evidence="5">Belongs to the peptidase S8 family.</text>
</comment>